<feature type="signal peptide" evidence="2">
    <location>
        <begin position="1"/>
        <end position="20"/>
    </location>
</feature>
<sequence length="213" mass="22991">MKKIVVMVGLLLFGSVFASAQSGLNVGDTVLSFSLGIGNATNTVEGYDWGDNVALSYGGQVMKMVSPFVGLGVELNGNNFASVNNSQRIYIQSQSYLETVDCNVDIWNLMLAGKFYLSPIESSGRVYIPLGVGIGFSDIDINYSIEGMGSLHDKSSKVGVAWHAGFGFEGDMTDNLIFGLEARFSGTRAKVDLLDKNTNLIHFQVAARLGYKF</sequence>
<feature type="domain" description="Outer membrane protein beta-barrel" evidence="3">
    <location>
        <begin position="9"/>
        <end position="213"/>
    </location>
</feature>
<accession>A0A928DP26</accession>
<proteinExistence type="predicted"/>
<evidence type="ECO:0000256" key="1">
    <source>
        <dbReference type="ARBA" id="ARBA00022729"/>
    </source>
</evidence>
<dbReference type="Proteomes" id="UP000725649">
    <property type="component" value="Unassembled WGS sequence"/>
</dbReference>
<dbReference type="InterPro" id="IPR011250">
    <property type="entry name" value="OMP/PagP_B-barrel"/>
</dbReference>
<evidence type="ECO:0000259" key="3">
    <source>
        <dbReference type="Pfam" id="PF13505"/>
    </source>
</evidence>
<protein>
    <submittedName>
        <fullName evidence="4">Porin family protein</fullName>
    </submittedName>
</protein>
<organism evidence="4 5">
    <name type="scientific">Candidatus Avelusimicrobium gallicola</name>
    <dbReference type="NCBI Taxonomy" id="2562704"/>
    <lineage>
        <taxon>Bacteria</taxon>
        <taxon>Pseudomonadati</taxon>
        <taxon>Elusimicrobiota</taxon>
        <taxon>Elusimicrobia</taxon>
        <taxon>Elusimicrobiales</taxon>
        <taxon>Elusimicrobiaceae</taxon>
        <taxon>Candidatus Avelusimicrobium</taxon>
    </lineage>
</organism>
<feature type="chain" id="PRO_5037136677" evidence="2">
    <location>
        <begin position="21"/>
        <end position="213"/>
    </location>
</feature>
<dbReference type="EMBL" id="SUVG01000002">
    <property type="protein sequence ID" value="MBE6420933.1"/>
    <property type="molecule type" value="Genomic_DNA"/>
</dbReference>
<dbReference type="Gene3D" id="2.40.160.20">
    <property type="match status" value="1"/>
</dbReference>
<keyword evidence="1 2" id="KW-0732">Signal</keyword>
<gene>
    <name evidence="4" type="ORF">E7027_02145</name>
</gene>
<dbReference type="Pfam" id="PF13505">
    <property type="entry name" value="OMP_b-brl"/>
    <property type="match status" value="1"/>
</dbReference>
<dbReference type="AlphaFoldDB" id="A0A928DP26"/>
<evidence type="ECO:0000256" key="2">
    <source>
        <dbReference type="SAM" id="SignalP"/>
    </source>
</evidence>
<dbReference type="SUPFAM" id="SSF56925">
    <property type="entry name" value="OMPA-like"/>
    <property type="match status" value="1"/>
</dbReference>
<reference evidence="4" key="1">
    <citation type="submission" date="2019-04" db="EMBL/GenBank/DDBJ databases">
        <title>Evolution of Biomass-Degrading Anaerobic Consortia Revealed by Metagenomics.</title>
        <authorList>
            <person name="Peng X."/>
        </authorList>
    </citation>
    <scope>NUCLEOTIDE SEQUENCE</scope>
    <source>
        <strain evidence="4">SIG66</strain>
    </source>
</reference>
<name>A0A928DP26_9BACT</name>
<evidence type="ECO:0000313" key="4">
    <source>
        <dbReference type="EMBL" id="MBE6420933.1"/>
    </source>
</evidence>
<evidence type="ECO:0000313" key="5">
    <source>
        <dbReference type="Proteomes" id="UP000725649"/>
    </source>
</evidence>
<comment type="caution">
    <text evidence="4">The sequence shown here is derived from an EMBL/GenBank/DDBJ whole genome shotgun (WGS) entry which is preliminary data.</text>
</comment>
<dbReference type="InterPro" id="IPR027385">
    <property type="entry name" value="Beta-barrel_OMP"/>
</dbReference>